<dbReference type="EMBL" id="JACEIK010008524">
    <property type="protein sequence ID" value="MCE3051414.1"/>
    <property type="molecule type" value="Genomic_DNA"/>
</dbReference>
<organism evidence="2 3">
    <name type="scientific">Datura stramonium</name>
    <name type="common">Jimsonweed</name>
    <name type="synonym">Common thornapple</name>
    <dbReference type="NCBI Taxonomy" id="4076"/>
    <lineage>
        <taxon>Eukaryota</taxon>
        <taxon>Viridiplantae</taxon>
        <taxon>Streptophyta</taxon>
        <taxon>Embryophyta</taxon>
        <taxon>Tracheophyta</taxon>
        <taxon>Spermatophyta</taxon>
        <taxon>Magnoliopsida</taxon>
        <taxon>eudicotyledons</taxon>
        <taxon>Gunneridae</taxon>
        <taxon>Pentapetalae</taxon>
        <taxon>asterids</taxon>
        <taxon>lamiids</taxon>
        <taxon>Solanales</taxon>
        <taxon>Solanaceae</taxon>
        <taxon>Solanoideae</taxon>
        <taxon>Datureae</taxon>
        <taxon>Datura</taxon>
    </lineage>
</organism>
<accession>A0ABS8WMT3</accession>
<name>A0ABS8WMT3_DATST</name>
<feature type="region of interest" description="Disordered" evidence="1">
    <location>
        <begin position="38"/>
        <end position="57"/>
    </location>
</feature>
<dbReference type="Proteomes" id="UP000823775">
    <property type="component" value="Unassembled WGS sequence"/>
</dbReference>
<keyword evidence="3" id="KW-1185">Reference proteome</keyword>
<evidence type="ECO:0000313" key="3">
    <source>
        <dbReference type="Proteomes" id="UP000823775"/>
    </source>
</evidence>
<protein>
    <submittedName>
        <fullName evidence="2">Uncharacterized protein</fullName>
    </submittedName>
</protein>
<sequence>MGLGKSEQDGQMDQNLSLSVQLDQERVTLTGLPFKDRKGLFGGTPTAHGSGPLFMEL</sequence>
<evidence type="ECO:0000256" key="1">
    <source>
        <dbReference type="SAM" id="MobiDB-lite"/>
    </source>
</evidence>
<proteinExistence type="predicted"/>
<evidence type="ECO:0000313" key="2">
    <source>
        <dbReference type="EMBL" id="MCE3051414.1"/>
    </source>
</evidence>
<comment type="caution">
    <text evidence="2">The sequence shown here is derived from an EMBL/GenBank/DDBJ whole genome shotgun (WGS) entry which is preliminary data.</text>
</comment>
<reference evidence="2 3" key="1">
    <citation type="journal article" date="2021" name="BMC Genomics">
        <title>Datura genome reveals duplications of psychoactive alkaloid biosynthetic genes and high mutation rate following tissue culture.</title>
        <authorList>
            <person name="Rajewski A."/>
            <person name="Carter-House D."/>
            <person name="Stajich J."/>
            <person name="Litt A."/>
        </authorList>
    </citation>
    <scope>NUCLEOTIDE SEQUENCE [LARGE SCALE GENOMIC DNA]</scope>
    <source>
        <strain evidence="2">AR-01</strain>
    </source>
</reference>
<feature type="non-terminal residue" evidence="2">
    <location>
        <position position="1"/>
    </location>
</feature>
<gene>
    <name evidence="2" type="ORF">HAX54_049770</name>
</gene>